<dbReference type="AlphaFoldDB" id="A0A4R3TKH1"/>
<dbReference type="GO" id="GO:0016887">
    <property type="term" value="F:ATP hydrolysis activity"/>
    <property type="evidence" value="ECO:0007669"/>
    <property type="project" value="InterPro"/>
</dbReference>
<dbReference type="Pfam" id="PF00005">
    <property type="entry name" value="ABC_tran"/>
    <property type="match status" value="1"/>
</dbReference>
<keyword evidence="12" id="KW-1185">Reference proteome</keyword>
<dbReference type="InterPro" id="IPR003593">
    <property type="entry name" value="AAA+_ATPase"/>
</dbReference>
<evidence type="ECO:0000256" key="7">
    <source>
        <dbReference type="ARBA" id="ARBA00023136"/>
    </source>
</evidence>
<dbReference type="CDD" id="cd03254">
    <property type="entry name" value="ABCC_Glucan_exporter_like"/>
    <property type="match status" value="1"/>
</dbReference>
<dbReference type="Pfam" id="PF00664">
    <property type="entry name" value="ABC_membrane"/>
    <property type="match status" value="1"/>
</dbReference>
<keyword evidence="6 8" id="KW-1133">Transmembrane helix</keyword>
<dbReference type="PANTHER" id="PTHR43394">
    <property type="entry name" value="ATP-DEPENDENT PERMEASE MDL1, MITOCHONDRIAL"/>
    <property type="match status" value="1"/>
</dbReference>
<evidence type="ECO:0000256" key="5">
    <source>
        <dbReference type="ARBA" id="ARBA00022840"/>
    </source>
</evidence>
<feature type="transmembrane region" description="Helical" evidence="8">
    <location>
        <begin position="145"/>
        <end position="168"/>
    </location>
</feature>
<dbReference type="InterPro" id="IPR027417">
    <property type="entry name" value="P-loop_NTPase"/>
</dbReference>
<dbReference type="EMBL" id="SMBP01000003">
    <property type="protein sequence ID" value="TCU62751.1"/>
    <property type="molecule type" value="Genomic_DNA"/>
</dbReference>
<feature type="domain" description="ABC transmembrane type-1" evidence="10">
    <location>
        <begin position="33"/>
        <end position="316"/>
    </location>
</feature>
<dbReference type="Proteomes" id="UP000295773">
    <property type="component" value="Unassembled WGS sequence"/>
</dbReference>
<dbReference type="SMART" id="SM00382">
    <property type="entry name" value="AAA"/>
    <property type="match status" value="1"/>
</dbReference>
<keyword evidence="2" id="KW-0813">Transport</keyword>
<dbReference type="PANTHER" id="PTHR43394:SF1">
    <property type="entry name" value="ATP-BINDING CASSETTE SUB-FAMILY B MEMBER 10, MITOCHONDRIAL"/>
    <property type="match status" value="1"/>
</dbReference>
<dbReference type="Gene3D" id="3.40.50.300">
    <property type="entry name" value="P-loop containing nucleotide triphosphate hydrolases"/>
    <property type="match status" value="1"/>
</dbReference>
<evidence type="ECO:0000256" key="1">
    <source>
        <dbReference type="ARBA" id="ARBA00004651"/>
    </source>
</evidence>
<evidence type="ECO:0000256" key="6">
    <source>
        <dbReference type="ARBA" id="ARBA00022989"/>
    </source>
</evidence>
<proteinExistence type="predicted"/>
<dbReference type="GO" id="GO:0005524">
    <property type="term" value="F:ATP binding"/>
    <property type="evidence" value="ECO:0007669"/>
    <property type="project" value="UniProtKB-KW"/>
</dbReference>
<feature type="domain" description="ABC transporter" evidence="9">
    <location>
        <begin position="362"/>
        <end position="596"/>
    </location>
</feature>
<sequence>MEMKEQEFKSDVFDAHTWKYVFQLLWKHKKHLVFLILFNIALAISDVIMPMLNRHAINTYVDDAHSAAGLGNFIAIYAAMIILQCLLVYLFFRFAARVESDYGKQLRLLCFEKLQNQTFSYFDKTANGWLMARITSDTARLAETLAWAFVDVVWGIFVMIGISIVMLIVNWQMALAVLIMVPLLWLISLYFQRRILKAQRLSRKANSKITAAFAEGINGAQTTKTLAIEEQNFREFQTKTADMKRYSMSALRINAIFQPVVYLCSALVIAMLLYIGGQQVLLHTIQFGTLAMFINYAQLFFDPLKQIARVLAEIQMAQASAERVVALLEEPIAIQDKESVRKIYGTLLDEHKEAYEPLLGDVAFHHVSFAYLPNEPILKDFNLEVKQGQMVALVGETGSGKSTIVNLLCRFYEPKEGYIAIDGHDYRDRSVGWLHSHIGYVLQTPNLFSGTIADNIRYGRPEASDAEVIAVAKQIHAHEFIMKMEKGYESQVGEGGDLLSTGQKQLISFARAILANPSIVILDEATSSIDTESEKAIQHAITKLLEKRTSFVVAHRLSTIVHADIIVVLSHGRIIEQGTHAELMALRGHYHKLYTVQYQEEKERVLLHREDGLAT</sequence>
<keyword evidence="7 8" id="KW-0472">Membrane</keyword>
<dbReference type="SUPFAM" id="SSF52540">
    <property type="entry name" value="P-loop containing nucleoside triphosphate hydrolases"/>
    <property type="match status" value="1"/>
</dbReference>
<dbReference type="PROSITE" id="PS50929">
    <property type="entry name" value="ABC_TM1F"/>
    <property type="match status" value="1"/>
</dbReference>
<dbReference type="RefSeq" id="WP_008688884.1">
    <property type="nucleotide sequence ID" value="NZ_AP024510.1"/>
</dbReference>
<dbReference type="FunFam" id="3.40.50.300:FF:000287">
    <property type="entry name" value="Multidrug ABC transporter ATP-binding protein"/>
    <property type="match status" value="1"/>
</dbReference>
<feature type="transmembrane region" description="Helical" evidence="8">
    <location>
        <begin position="72"/>
        <end position="92"/>
    </location>
</feature>
<dbReference type="PROSITE" id="PS50893">
    <property type="entry name" value="ABC_TRANSPORTER_2"/>
    <property type="match status" value="1"/>
</dbReference>
<dbReference type="InterPro" id="IPR036640">
    <property type="entry name" value="ABC1_TM_sf"/>
</dbReference>
<dbReference type="Gene3D" id="1.20.1560.10">
    <property type="entry name" value="ABC transporter type 1, transmembrane domain"/>
    <property type="match status" value="1"/>
</dbReference>
<protein>
    <submittedName>
        <fullName evidence="11">ATP-binding cassette subfamily B protein</fullName>
    </submittedName>
</protein>
<name>A0A4R3TKH1_9FIRM</name>
<keyword evidence="3 8" id="KW-0812">Transmembrane</keyword>
<dbReference type="InterPro" id="IPR003439">
    <property type="entry name" value="ABC_transporter-like_ATP-bd"/>
</dbReference>
<comment type="caution">
    <text evidence="11">The sequence shown here is derived from an EMBL/GenBank/DDBJ whole genome shotgun (WGS) entry which is preliminary data.</text>
</comment>
<evidence type="ECO:0000256" key="3">
    <source>
        <dbReference type="ARBA" id="ARBA00022692"/>
    </source>
</evidence>
<feature type="transmembrane region" description="Helical" evidence="8">
    <location>
        <begin position="32"/>
        <end position="52"/>
    </location>
</feature>
<evidence type="ECO:0000256" key="8">
    <source>
        <dbReference type="SAM" id="Phobius"/>
    </source>
</evidence>
<feature type="transmembrane region" description="Helical" evidence="8">
    <location>
        <begin position="174"/>
        <end position="191"/>
    </location>
</feature>
<dbReference type="SUPFAM" id="SSF90123">
    <property type="entry name" value="ABC transporter transmembrane region"/>
    <property type="match status" value="1"/>
</dbReference>
<evidence type="ECO:0000259" key="10">
    <source>
        <dbReference type="PROSITE" id="PS50929"/>
    </source>
</evidence>
<gene>
    <name evidence="11" type="ORF">EDD61_103166</name>
</gene>
<evidence type="ECO:0000256" key="2">
    <source>
        <dbReference type="ARBA" id="ARBA00022448"/>
    </source>
</evidence>
<dbReference type="GO" id="GO:0015421">
    <property type="term" value="F:ABC-type oligopeptide transporter activity"/>
    <property type="evidence" value="ECO:0007669"/>
    <property type="project" value="TreeGrafter"/>
</dbReference>
<evidence type="ECO:0000313" key="11">
    <source>
        <dbReference type="EMBL" id="TCU62751.1"/>
    </source>
</evidence>
<accession>A0A4R3TKH1</accession>
<dbReference type="GeneID" id="73795379"/>
<dbReference type="CDD" id="cd18540">
    <property type="entry name" value="ABC_6TM_exporter_like"/>
    <property type="match status" value="1"/>
</dbReference>
<evidence type="ECO:0000313" key="12">
    <source>
        <dbReference type="Proteomes" id="UP000295773"/>
    </source>
</evidence>
<reference evidence="11 12" key="1">
    <citation type="submission" date="2019-03" db="EMBL/GenBank/DDBJ databases">
        <title>Genomic Encyclopedia of Type Strains, Phase IV (KMG-IV): sequencing the most valuable type-strain genomes for metagenomic binning, comparative biology and taxonomic classification.</title>
        <authorList>
            <person name="Goeker M."/>
        </authorList>
    </citation>
    <scope>NUCLEOTIDE SEQUENCE [LARGE SCALE GENOMIC DNA]</scope>
    <source>
        <strain evidence="11 12">DSM 29481</strain>
    </source>
</reference>
<evidence type="ECO:0000259" key="9">
    <source>
        <dbReference type="PROSITE" id="PS50893"/>
    </source>
</evidence>
<feature type="transmembrane region" description="Helical" evidence="8">
    <location>
        <begin position="253"/>
        <end position="275"/>
    </location>
</feature>
<organism evidence="11 12">
    <name type="scientific">Longicatena caecimuris</name>
    <dbReference type="NCBI Taxonomy" id="1796635"/>
    <lineage>
        <taxon>Bacteria</taxon>
        <taxon>Bacillati</taxon>
        <taxon>Bacillota</taxon>
        <taxon>Erysipelotrichia</taxon>
        <taxon>Erysipelotrichales</taxon>
        <taxon>Erysipelotrichaceae</taxon>
        <taxon>Longicatena</taxon>
    </lineage>
</organism>
<dbReference type="InterPro" id="IPR011527">
    <property type="entry name" value="ABC1_TM_dom"/>
</dbReference>
<dbReference type="InterPro" id="IPR039421">
    <property type="entry name" value="Type_1_exporter"/>
</dbReference>
<keyword evidence="5 11" id="KW-0067">ATP-binding</keyword>
<evidence type="ECO:0000256" key="4">
    <source>
        <dbReference type="ARBA" id="ARBA00022741"/>
    </source>
</evidence>
<dbReference type="GO" id="GO:0005886">
    <property type="term" value="C:plasma membrane"/>
    <property type="evidence" value="ECO:0007669"/>
    <property type="project" value="UniProtKB-SubCell"/>
</dbReference>
<comment type="subcellular location">
    <subcellularLocation>
        <location evidence="1">Cell membrane</location>
        <topology evidence="1">Multi-pass membrane protein</topology>
    </subcellularLocation>
</comment>
<keyword evidence="4" id="KW-0547">Nucleotide-binding</keyword>